<evidence type="ECO:0000313" key="4">
    <source>
        <dbReference type="EMBL" id="KAK1891401.1"/>
    </source>
</evidence>
<sequence>MAPQELSALSGLFPQLGTSFLLSLPSQQLLEILSQPGSHSYSPAQAFQILYKISQNTTLTVGQLCRLRPLFSGLSPAVLRDLQWPEISEAAHCQCWRTMLIELKPAHRAMLYNGMQEALHRDSQNITQQVNCLLPWLPLRKLTETLNGETVLRDVSLYRHVRWSPQQAQLLFKKIHTFKNITHKMVRNLGNIASGMSCDFLRLWINDTDFSELLQFVSELPGGVRPALRKCIVEELRKQPELDLGALSSELAVTLPVTMIEDLSNVSFRAILDHIQAHFEDFLRLPYYKQTNLAEKAVTELGSFQAQGEIDGSTLDVLGPLLPFLDRDSFALVDRAAVALRLEEMRSFCLPKETLREMSALLTKKDLLGEPSKWQVGDVEHLGRLVFSLSTKQLNSIPLTVLNTDTVEQVLEGQSLWEDSVVGGVCVAQCVDQQRQKLKTQSLIRGIVKARSRRAKVPVPSCADIRGTFPSAWTSTQLSRMSQQDLNQCVEVFTQDASLSSEQRRALWVKLRQSFGPVRELGGDQVLALGPLVTEMGDRELHDANLTDQGVLAHLGTLTHWSPKKMRALILGVMRKRKLKVEQLTALDLATFGHLMCGLYPSEIRRLSAYNLSLAVLFLRETSLPCTEQQMEALTSRLSRPEAFGPLSAWGPEVFTEIGTLAVGLEDMVLSALVQEQVEGISPGAIALMSPRKMAVVFSAVQMSWLSSEQAWAVSEEQWAELDTEQRHAVGLARYEGDVLLELRGRNSAPAADSFSIRSLALCLLLWRLI</sequence>
<evidence type="ECO:0000313" key="5">
    <source>
        <dbReference type="Proteomes" id="UP001228049"/>
    </source>
</evidence>
<evidence type="ECO:0000259" key="3">
    <source>
        <dbReference type="Pfam" id="PF21058"/>
    </source>
</evidence>
<reference evidence="4" key="1">
    <citation type="submission" date="2023-04" db="EMBL/GenBank/DDBJ databases">
        <title>Chromosome-level genome of Chaenocephalus aceratus.</title>
        <authorList>
            <person name="Park H."/>
        </authorList>
    </citation>
    <scope>NUCLEOTIDE SEQUENCE</scope>
    <source>
        <strain evidence="4">DE</strain>
        <tissue evidence="4">Muscle</tissue>
    </source>
</reference>
<evidence type="ECO:0000256" key="2">
    <source>
        <dbReference type="ARBA" id="ARBA00023180"/>
    </source>
</evidence>
<dbReference type="PANTHER" id="PTHR23412:SF14">
    <property type="entry name" value="STEREOCILIN-RELATED"/>
    <property type="match status" value="1"/>
</dbReference>
<dbReference type="PANTHER" id="PTHR23412">
    <property type="entry name" value="STEREOCILIN RELATED"/>
    <property type="match status" value="1"/>
</dbReference>
<dbReference type="GO" id="GO:0009986">
    <property type="term" value="C:cell surface"/>
    <property type="evidence" value="ECO:0007669"/>
    <property type="project" value="TreeGrafter"/>
</dbReference>
<dbReference type="InterPro" id="IPR026664">
    <property type="entry name" value="Stereocilin-rel"/>
</dbReference>
<keyword evidence="5" id="KW-1185">Reference proteome</keyword>
<dbReference type="EMBL" id="JASDAP010000015">
    <property type="protein sequence ID" value="KAK1891401.1"/>
    <property type="molecule type" value="Genomic_DNA"/>
</dbReference>
<protein>
    <submittedName>
        <fullName evidence="4">Stereocilin</fullName>
    </submittedName>
</protein>
<comment type="caution">
    <text evidence="4">The sequence shown here is derived from an EMBL/GenBank/DDBJ whole genome shotgun (WGS) entry which is preliminary data.</text>
</comment>
<keyword evidence="2" id="KW-0325">Glycoprotein</keyword>
<dbReference type="GO" id="GO:0032426">
    <property type="term" value="C:stereocilium tip"/>
    <property type="evidence" value="ECO:0007669"/>
    <property type="project" value="TreeGrafter"/>
</dbReference>
<dbReference type="AlphaFoldDB" id="A0AAD9BY40"/>
<proteinExistence type="predicted"/>
<feature type="domain" description="Stereocilin LRR" evidence="3">
    <location>
        <begin position="1"/>
        <end position="87"/>
    </location>
</feature>
<organism evidence="4 5">
    <name type="scientific">Dissostichus eleginoides</name>
    <name type="common">Patagonian toothfish</name>
    <name type="synonym">Dissostichus amissus</name>
    <dbReference type="NCBI Taxonomy" id="100907"/>
    <lineage>
        <taxon>Eukaryota</taxon>
        <taxon>Metazoa</taxon>
        <taxon>Chordata</taxon>
        <taxon>Craniata</taxon>
        <taxon>Vertebrata</taxon>
        <taxon>Euteleostomi</taxon>
        <taxon>Actinopterygii</taxon>
        <taxon>Neopterygii</taxon>
        <taxon>Teleostei</taxon>
        <taxon>Neoteleostei</taxon>
        <taxon>Acanthomorphata</taxon>
        <taxon>Eupercaria</taxon>
        <taxon>Perciformes</taxon>
        <taxon>Notothenioidei</taxon>
        <taxon>Nototheniidae</taxon>
        <taxon>Dissostichus</taxon>
    </lineage>
</organism>
<dbReference type="Proteomes" id="UP001228049">
    <property type="component" value="Unassembled WGS sequence"/>
</dbReference>
<keyword evidence="1" id="KW-0732">Signal</keyword>
<name>A0AAD9BY40_DISEL</name>
<gene>
    <name evidence="4" type="ORF">KUDE01_010229</name>
</gene>
<dbReference type="Pfam" id="PF21058">
    <property type="entry name" value="Stereocilin"/>
    <property type="match status" value="1"/>
</dbReference>
<evidence type="ECO:0000256" key="1">
    <source>
        <dbReference type="ARBA" id="ARBA00022729"/>
    </source>
</evidence>
<dbReference type="GO" id="GO:0007160">
    <property type="term" value="P:cell-matrix adhesion"/>
    <property type="evidence" value="ECO:0007669"/>
    <property type="project" value="TreeGrafter"/>
</dbReference>
<accession>A0AAD9BY40</accession>
<dbReference type="InterPro" id="IPR048992">
    <property type="entry name" value="Stereocilin_LRR"/>
</dbReference>
<dbReference type="GO" id="GO:0060091">
    <property type="term" value="C:kinocilium"/>
    <property type="evidence" value="ECO:0007669"/>
    <property type="project" value="TreeGrafter"/>
</dbReference>